<keyword evidence="4 5" id="KW-0472">Membrane</keyword>
<dbReference type="RefSeq" id="WP_337918465.1">
    <property type="nucleotide sequence ID" value="NZ_JADBEM010000001.1"/>
</dbReference>
<dbReference type="InterPro" id="IPR032808">
    <property type="entry name" value="DoxX"/>
</dbReference>
<comment type="subcellular location">
    <subcellularLocation>
        <location evidence="1">Membrane</location>
        <topology evidence="1">Multi-pass membrane protein</topology>
    </subcellularLocation>
</comment>
<evidence type="ECO:0000256" key="3">
    <source>
        <dbReference type="ARBA" id="ARBA00022989"/>
    </source>
</evidence>
<evidence type="ECO:0000256" key="5">
    <source>
        <dbReference type="SAM" id="Phobius"/>
    </source>
</evidence>
<sequence>MATSLFFLVSAFPKLIGHSSEAVIFDKIGFGDWFMYLTGALELAGAIGLLIPLLSGLAGLAYIGLMVGAFITQVTVMNGQNAATPVIVAVVVAVIAWGRRRNTAELFARLTRR</sequence>
<keyword evidence="7" id="KW-1185">Reference proteome</keyword>
<evidence type="ECO:0000256" key="2">
    <source>
        <dbReference type="ARBA" id="ARBA00022692"/>
    </source>
</evidence>
<dbReference type="Proteomes" id="UP000638648">
    <property type="component" value="Unassembled WGS sequence"/>
</dbReference>
<feature type="transmembrane region" description="Helical" evidence="5">
    <location>
        <begin position="33"/>
        <end position="51"/>
    </location>
</feature>
<evidence type="ECO:0000256" key="4">
    <source>
        <dbReference type="ARBA" id="ARBA00023136"/>
    </source>
</evidence>
<evidence type="ECO:0000313" key="7">
    <source>
        <dbReference type="Proteomes" id="UP000638648"/>
    </source>
</evidence>
<accession>A0A927N647</accession>
<dbReference type="GO" id="GO:0016020">
    <property type="term" value="C:membrane"/>
    <property type="evidence" value="ECO:0007669"/>
    <property type="project" value="UniProtKB-SubCell"/>
</dbReference>
<comment type="caution">
    <text evidence="6">The sequence shown here is derived from an EMBL/GenBank/DDBJ whole genome shotgun (WGS) entry which is preliminary data.</text>
</comment>
<feature type="transmembrane region" description="Helical" evidence="5">
    <location>
        <begin position="58"/>
        <end position="76"/>
    </location>
</feature>
<evidence type="ECO:0000313" key="6">
    <source>
        <dbReference type="EMBL" id="MBE1612854.1"/>
    </source>
</evidence>
<organism evidence="6 7">
    <name type="scientific">Actinopolymorpha pittospori</name>
    <dbReference type="NCBI Taxonomy" id="648752"/>
    <lineage>
        <taxon>Bacteria</taxon>
        <taxon>Bacillati</taxon>
        <taxon>Actinomycetota</taxon>
        <taxon>Actinomycetes</taxon>
        <taxon>Propionibacteriales</taxon>
        <taxon>Actinopolymorphaceae</taxon>
        <taxon>Actinopolymorpha</taxon>
    </lineage>
</organism>
<name>A0A927N647_9ACTN</name>
<dbReference type="AlphaFoldDB" id="A0A927N647"/>
<reference evidence="6" key="1">
    <citation type="submission" date="2020-10" db="EMBL/GenBank/DDBJ databases">
        <title>Sequencing the genomes of 1000 actinobacteria strains.</title>
        <authorList>
            <person name="Klenk H.-P."/>
        </authorList>
    </citation>
    <scope>NUCLEOTIDE SEQUENCE</scope>
    <source>
        <strain evidence="6">DSM 45354</strain>
    </source>
</reference>
<gene>
    <name evidence="6" type="ORF">HEB94_009702</name>
</gene>
<keyword evidence="2 5" id="KW-0812">Transmembrane</keyword>
<feature type="transmembrane region" description="Helical" evidence="5">
    <location>
        <begin position="82"/>
        <end position="99"/>
    </location>
</feature>
<dbReference type="Pfam" id="PF13564">
    <property type="entry name" value="DoxX_2"/>
    <property type="match status" value="1"/>
</dbReference>
<proteinExistence type="predicted"/>
<protein>
    <submittedName>
        <fullName evidence="6">Membrane protein YphA (DoxX/SURF4 family)</fullName>
    </submittedName>
</protein>
<keyword evidence="3 5" id="KW-1133">Transmembrane helix</keyword>
<dbReference type="EMBL" id="JADBEM010000001">
    <property type="protein sequence ID" value="MBE1612854.1"/>
    <property type="molecule type" value="Genomic_DNA"/>
</dbReference>
<evidence type="ECO:0000256" key="1">
    <source>
        <dbReference type="ARBA" id="ARBA00004141"/>
    </source>
</evidence>